<evidence type="ECO:0000259" key="1">
    <source>
        <dbReference type="Pfam" id="PF20415"/>
    </source>
</evidence>
<protein>
    <recommendedName>
        <fullName evidence="1">DUF6699 domain-containing protein</fullName>
    </recommendedName>
</protein>
<dbReference type="EMBL" id="JARJCW010000002">
    <property type="protein sequence ID" value="KAJ7228970.1"/>
    <property type="molecule type" value="Genomic_DNA"/>
</dbReference>
<dbReference type="Pfam" id="PF20415">
    <property type="entry name" value="DUF6699"/>
    <property type="match status" value="1"/>
</dbReference>
<keyword evidence="3" id="KW-1185">Reference proteome</keyword>
<dbReference type="InterPro" id="IPR046522">
    <property type="entry name" value="DUF6699"/>
</dbReference>
<sequence length="228" mass="24830">MPGRMRYVQPPPAEFPYASTSTSPYPSPTYAVSPLSVSSGPVTTPPFNHTRSLYACAPLPALNGYIHPALDAHNTHLTYDVSYDPSCTPSTPPIFAPRVLAEAATTPSLPCVTVVSDCFPWRIAVYPSSRKAGAYVTVADVLHTIYRELHRQVRPEELQSAPPRVVDAARLAHFSRCNRLAQAGDPVAAQSEAYKGIRRIDFLQGRHKFSGLLSTAETPDVWQLSVAS</sequence>
<reference evidence="2" key="1">
    <citation type="submission" date="2023-03" db="EMBL/GenBank/DDBJ databases">
        <title>Massive genome expansion in bonnet fungi (Mycena s.s.) driven by repeated elements and novel gene families across ecological guilds.</title>
        <authorList>
            <consortium name="Lawrence Berkeley National Laboratory"/>
            <person name="Harder C.B."/>
            <person name="Miyauchi S."/>
            <person name="Viragh M."/>
            <person name="Kuo A."/>
            <person name="Thoen E."/>
            <person name="Andreopoulos B."/>
            <person name="Lu D."/>
            <person name="Skrede I."/>
            <person name="Drula E."/>
            <person name="Henrissat B."/>
            <person name="Morin E."/>
            <person name="Kohler A."/>
            <person name="Barry K."/>
            <person name="LaButti K."/>
            <person name="Morin E."/>
            <person name="Salamov A."/>
            <person name="Lipzen A."/>
            <person name="Mereny Z."/>
            <person name="Hegedus B."/>
            <person name="Baldrian P."/>
            <person name="Stursova M."/>
            <person name="Weitz H."/>
            <person name="Taylor A."/>
            <person name="Grigoriev I.V."/>
            <person name="Nagy L.G."/>
            <person name="Martin F."/>
            <person name="Kauserud H."/>
        </authorList>
    </citation>
    <scope>NUCLEOTIDE SEQUENCE</scope>
    <source>
        <strain evidence="2">9144</strain>
    </source>
</reference>
<comment type="caution">
    <text evidence="2">The sequence shown here is derived from an EMBL/GenBank/DDBJ whole genome shotgun (WGS) entry which is preliminary data.</text>
</comment>
<feature type="domain" description="DUF6699" evidence="1">
    <location>
        <begin position="77"/>
        <end position="215"/>
    </location>
</feature>
<name>A0AAD6YTQ9_9AGAR</name>
<evidence type="ECO:0000313" key="3">
    <source>
        <dbReference type="Proteomes" id="UP001219525"/>
    </source>
</evidence>
<evidence type="ECO:0000313" key="2">
    <source>
        <dbReference type="EMBL" id="KAJ7228970.1"/>
    </source>
</evidence>
<accession>A0AAD6YTQ9</accession>
<gene>
    <name evidence="2" type="ORF">GGX14DRAFT_416098</name>
</gene>
<proteinExistence type="predicted"/>
<dbReference type="Proteomes" id="UP001219525">
    <property type="component" value="Unassembled WGS sequence"/>
</dbReference>
<organism evidence="2 3">
    <name type="scientific">Mycena pura</name>
    <dbReference type="NCBI Taxonomy" id="153505"/>
    <lineage>
        <taxon>Eukaryota</taxon>
        <taxon>Fungi</taxon>
        <taxon>Dikarya</taxon>
        <taxon>Basidiomycota</taxon>
        <taxon>Agaricomycotina</taxon>
        <taxon>Agaricomycetes</taxon>
        <taxon>Agaricomycetidae</taxon>
        <taxon>Agaricales</taxon>
        <taxon>Marasmiineae</taxon>
        <taxon>Mycenaceae</taxon>
        <taxon>Mycena</taxon>
    </lineage>
</organism>
<dbReference type="AlphaFoldDB" id="A0AAD6YTQ9"/>